<proteinExistence type="inferred from homology"/>
<dbReference type="Proteomes" id="UP001175000">
    <property type="component" value="Unassembled WGS sequence"/>
</dbReference>
<dbReference type="Pfam" id="PF00106">
    <property type="entry name" value="adh_short"/>
    <property type="match status" value="1"/>
</dbReference>
<dbReference type="SMART" id="SM00822">
    <property type="entry name" value="PKS_KR"/>
    <property type="match status" value="1"/>
</dbReference>
<keyword evidence="5" id="KW-1185">Reference proteome</keyword>
<dbReference type="EMBL" id="JAULSU010000005">
    <property type="protein sequence ID" value="KAK0616469.1"/>
    <property type="molecule type" value="Genomic_DNA"/>
</dbReference>
<keyword evidence="2" id="KW-0560">Oxidoreductase</keyword>
<evidence type="ECO:0000256" key="2">
    <source>
        <dbReference type="ARBA" id="ARBA00023002"/>
    </source>
</evidence>
<comment type="caution">
    <text evidence="4">The sequence shown here is derived from an EMBL/GenBank/DDBJ whole genome shotgun (WGS) entry which is preliminary data.</text>
</comment>
<evidence type="ECO:0000259" key="3">
    <source>
        <dbReference type="SMART" id="SM00822"/>
    </source>
</evidence>
<evidence type="ECO:0000256" key="1">
    <source>
        <dbReference type="ARBA" id="ARBA00006484"/>
    </source>
</evidence>
<dbReference type="InterPro" id="IPR036291">
    <property type="entry name" value="NAD(P)-bd_dom_sf"/>
</dbReference>
<gene>
    <name evidence="4" type="ORF">B0T14DRAFT_523194</name>
</gene>
<accession>A0AA39WJE5</accession>
<dbReference type="InterPro" id="IPR002347">
    <property type="entry name" value="SDR_fam"/>
</dbReference>
<reference evidence="4" key="1">
    <citation type="submission" date="2023-06" db="EMBL/GenBank/DDBJ databases">
        <title>Genome-scale phylogeny and comparative genomics of the fungal order Sordariales.</title>
        <authorList>
            <consortium name="Lawrence Berkeley National Laboratory"/>
            <person name="Hensen N."/>
            <person name="Bonometti L."/>
            <person name="Westerberg I."/>
            <person name="Brannstrom I.O."/>
            <person name="Guillou S."/>
            <person name="Cros-Aarteil S."/>
            <person name="Calhoun S."/>
            <person name="Haridas S."/>
            <person name="Kuo A."/>
            <person name="Mondo S."/>
            <person name="Pangilinan J."/>
            <person name="Riley R."/>
            <person name="Labutti K."/>
            <person name="Andreopoulos B."/>
            <person name="Lipzen A."/>
            <person name="Chen C."/>
            <person name="Yanf M."/>
            <person name="Daum C."/>
            <person name="Ng V."/>
            <person name="Clum A."/>
            <person name="Steindorff A."/>
            <person name="Ohm R."/>
            <person name="Martin F."/>
            <person name="Silar P."/>
            <person name="Natvig D."/>
            <person name="Lalanne C."/>
            <person name="Gautier V."/>
            <person name="Ament-Velasquez S.L."/>
            <person name="Kruys A."/>
            <person name="Hutchinson M.I."/>
            <person name="Powell A.J."/>
            <person name="Barry K."/>
            <person name="Miller A.N."/>
            <person name="Grigoriev I.V."/>
            <person name="Debuchy R."/>
            <person name="Gladieux P."/>
            <person name="Thoren M.H."/>
            <person name="Johannesson H."/>
        </authorList>
    </citation>
    <scope>NUCLEOTIDE SEQUENCE</scope>
    <source>
        <strain evidence="4">CBS 606.72</strain>
    </source>
</reference>
<dbReference type="Gene3D" id="3.40.50.720">
    <property type="entry name" value="NAD(P)-binding Rossmann-like Domain"/>
    <property type="match status" value="1"/>
</dbReference>
<name>A0AA39WJE5_9PEZI</name>
<dbReference type="PANTHER" id="PTHR42760">
    <property type="entry name" value="SHORT-CHAIN DEHYDROGENASES/REDUCTASES FAMILY MEMBER"/>
    <property type="match status" value="1"/>
</dbReference>
<organism evidence="4 5">
    <name type="scientific">Immersiella caudata</name>
    <dbReference type="NCBI Taxonomy" id="314043"/>
    <lineage>
        <taxon>Eukaryota</taxon>
        <taxon>Fungi</taxon>
        <taxon>Dikarya</taxon>
        <taxon>Ascomycota</taxon>
        <taxon>Pezizomycotina</taxon>
        <taxon>Sordariomycetes</taxon>
        <taxon>Sordariomycetidae</taxon>
        <taxon>Sordariales</taxon>
        <taxon>Lasiosphaeriaceae</taxon>
        <taxon>Immersiella</taxon>
    </lineage>
</organism>
<dbReference type="SUPFAM" id="SSF51735">
    <property type="entry name" value="NAD(P)-binding Rossmann-fold domains"/>
    <property type="match status" value="1"/>
</dbReference>
<dbReference type="PRINTS" id="PR00081">
    <property type="entry name" value="GDHRDH"/>
</dbReference>
<protein>
    <recommendedName>
        <fullName evidence="3">Ketoreductase domain-containing protein</fullName>
    </recommendedName>
</protein>
<dbReference type="InterPro" id="IPR057326">
    <property type="entry name" value="KR_dom"/>
</dbReference>
<sequence length="300" mass="32511">MFVGPSPRKDNVIESISFVTPHDDSYPAISPSNFDLAGKSVLITGASRGIGKVTALRFAMAGCSKIVLIARSPLDSVVTEVLAAAQSANRPPPTVLPLSLDVSSLSAVQSAISTVTETFNGVLDILISMAGNLTDWVPIGDSNPLEWSNTIDVNLKGLYYCVRSFFPLLLSSELKLILVTSSIGALGCSPGGSAYQMSKIASARFAEFLDQEYHTQGLLPIAIHPGNVATQIGLSLPKHLHEYLTDKPEMAGDFMVWLASERREWLAGRMVFANWDVGELEKRKDEILERDLLKFGFRLG</sequence>
<feature type="domain" description="Ketoreductase" evidence="3">
    <location>
        <begin position="39"/>
        <end position="240"/>
    </location>
</feature>
<dbReference type="AlphaFoldDB" id="A0AA39WJE5"/>
<comment type="similarity">
    <text evidence="1">Belongs to the short-chain dehydrogenases/reductases (SDR) family.</text>
</comment>
<dbReference type="GO" id="GO:0016616">
    <property type="term" value="F:oxidoreductase activity, acting on the CH-OH group of donors, NAD or NADP as acceptor"/>
    <property type="evidence" value="ECO:0007669"/>
    <property type="project" value="TreeGrafter"/>
</dbReference>
<evidence type="ECO:0000313" key="5">
    <source>
        <dbReference type="Proteomes" id="UP001175000"/>
    </source>
</evidence>
<dbReference type="PANTHER" id="PTHR42760:SF37">
    <property type="entry name" value="CLAVALDEHYDE DEHYDROGENASE"/>
    <property type="match status" value="1"/>
</dbReference>
<dbReference type="CDD" id="cd05233">
    <property type="entry name" value="SDR_c"/>
    <property type="match status" value="1"/>
</dbReference>
<evidence type="ECO:0000313" key="4">
    <source>
        <dbReference type="EMBL" id="KAK0616469.1"/>
    </source>
</evidence>